<evidence type="ECO:0000313" key="8">
    <source>
        <dbReference type="EMBL" id="QWT69380.1"/>
    </source>
</evidence>
<dbReference type="PANTHER" id="PTHR11926">
    <property type="entry name" value="GLUCOSYL/GLUCURONOSYL TRANSFERASES"/>
    <property type="match status" value="1"/>
</dbReference>
<dbReference type="EC" id="2.4.1.-" evidence="7"/>
<dbReference type="InterPro" id="IPR035595">
    <property type="entry name" value="UDP_glycos_trans_CS"/>
</dbReference>
<dbReference type="PANTHER" id="PTHR11926:SF1540">
    <property type="entry name" value="GLYCOSYLTRANSFERASE"/>
    <property type="match status" value="1"/>
</dbReference>
<evidence type="ECO:0000256" key="6">
    <source>
        <dbReference type="RuleBase" id="RU003718"/>
    </source>
</evidence>
<dbReference type="AlphaFoldDB" id="A0A8F2JDH7"/>
<dbReference type="Pfam" id="PF00201">
    <property type="entry name" value="UDPGT"/>
    <property type="match status" value="1"/>
</dbReference>
<proteinExistence type="evidence at transcript level"/>
<keyword evidence="4 6" id="KW-0808">Transferase</keyword>
<evidence type="ECO:0000256" key="5">
    <source>
        <dbReference type="ARBA" id="ARBA00050692"/>
    </source>
</evidence>
<evidence type="ECO:0000256" key="4">
    <source>
        <dbReference type="ARBA" id="ARBA00022679"/>
    </source>
</evidence>
<dbReference type="EMBL" id="MT416756">
    <property type="protein sequence ID" value="QWT69380.1"/>
    <property type="molecule type" value="mRNA"/>
</dbReference>
<sequence length="465" mass="52203">MADKNENGNRRRSHLLVVTYPVQGHINPMLQFSKRLHHKGAAVTFVVTNFLFNTKPAGAALPPFPIETISDGYDGGGIVSAESIEAYLDRFERVGSETLRDLLRRLSFSGEPVDGVVYDGFMPWVLDVAKEFGLMGALYFTQSCFVDNIYFHVYRGDIEVPLPVPEKEIVLPGLPPLLPSDLPSLVYNSESYPAFFDMLVNQFRNIEKADWVICNTFYELEEEVVDWMRKKWSIKTIGPNVPSNYMDGRIEDDREYGFSLFKSEGEVCMKWLDRFPKASVVYVSFGSLAALNLHQMEELAWALRLTNSYFLWVVRETEAEKLPENFVEETVDKGLVVSWCSQLDVLSHDAIGCFVTHCGWNSTLEALSLGVPMVAIPQWSDQSTNAKCVMDIWKSGIKAPADDTGIVRRDAVVNCIKVIMEGERGNEIKRNAAKWGVLAKQAVDDGGSSDKNIDEILADLSLALK</sequence>
<protein>
    <recommendedName>
        <fullName evidence="7">Glycosyltransferase</fullName>
        <ecNumber evidence="7">2.4.1.-</ecNumber>
    </recommendedName>
</protein>
<dbReference type="SUPFAM" id="SSF53756">
    <property type="entry name" value="UDP-Glycosyltransferase/glycogen phosphorylase"/>
    <property type="match status" value="1"/>
</dbReference>
<keyword evidence="3 6" id="KW-0328">Glycosyltransferase</keyword>
<reference evidence="8" key="1">
    <citation type="submission" date="2020-05" db="EMBL/GenBank/DDBJ databases">
        <authorList>
            <person name="Zhang Y."/>
            <person name="Xu H."/>
            <person name="Liu H."/>
            <person name="Wu Y."/>
        </authorList>
    </citation>
    <scope>NUCLEOTIDE SEQUENCE</scope>
</reference>
<accession>A0A8F2JDH7</accession>
<evidence type="ECO:0000256" key="7">
    <source>
        <dbReference type="RuleBase" id="RU362057"/>
    </source>
</evidence>
<dbReference type="GO" id="GO:0080044">
    <property type="term" value="F:quercetin 7-O-glucosyltransferase activity"/>
    <property type="evidence" value="ECO:0007669"/>
    <property type="project" value="TreeGrafter"/>
</dbReference>
<evidence type="ECO:0000256" key="2">
    <source>
        <dbReference type="ARBA" id="ARBA00009995"/>
    </source>
</evidence>
<name>A0A8F2JDH7_GYNPE</name>
<dbReference type="FunFam" id="3.40.50.2000:FF:000019">
    <property type="entry name" value="Glycosyltransferase"/>
    <property type="match status" value="1"/>
</dbReference>
<comment type="similarity">
    <text evidence="2 6">Belongs to the UDP-glycosyltransferase family.</text>
</comment>
<dbReference type="InterPro" id="IPR002213">
    <property type="entry name" value="UDP_glucos_trans"/>
</dbReference>
<comment type="catalytic activity">
    <reaction evidence="5">
        <text>mogrol + UDP-alpha-D-glucose = mogroside IE + UDP + H(+)</text>
        <dbReference type="Rhea" id="RHEA:52044"/>
        <dbReference type="ChEBI" id="CHEBI:15378"/>
        <dbReference type="ChEBI" id="CHEBI:58223"/>
        <dbReference type="ChEBI" id="CHEBI:58885"/>
        <dbReference type="ChEBI" id="CHEBI:138974"/>
        <dbReference type="ChEBI" id="CHEBI:138975"/>
        <dbReference type="EC" id="2.4.1.350"/>
    </reaction>
    <physiologicalReaction direction="left-to-right" evidence="5">
        <dbReference type="Rhea" id="RHEA:52045"/>
    </physiologicalReaction>
</comment>
<evidence type="ECO:0000256" key="1">
    <source>
        <dbReference type="ARBA" id="ARBA00004721"/>
    </source>
</evidence>
<evidence type="ECO:0000256" key="3">
    <source>
        <dbReference type="ARBA" id="ARBA00022676"/>
    </source>
</evidence>
<comment type="pathway">
    <text evidence="1">Secondary metabolite biosynthesis; terpenoid biosynthesis.</text>
</comment>
<dbReference type="GO" id="GO:0080043">
    <property type="term" value="F:quercetin 3-O-glucosyltransferase activity"/>
    <property type="evidence" value="ECO:0007669"/>
    <property type="project" value="TreeGrafter"/>
</dbReference>
<dbReference type="PROSITE" id="PS00375">
    <property type="entry name" value="UDPGT"/>
    <property type="match status" value="1"/>
</dbReference>
<dbReference type="Gene3D" id="3.40.50.2000">
    <property type="entry name" value="Glycogen Phosphorylase B"/>
    <property type="match status" value="2"/>
</dbReference>
<dbReference type="GO" id="GO:0032787">
    <property type="term" value="P:monocarboxylic acid metabolic process"/>
    <property type="evidence" value="ECO:0007669"/>
    <property type="project" value="UniProtKB-ARBA"/>
</dbReference>
<dbReference type="FunFam" id="3.40.50.2000:FF:000057">
    <property type="entry name" value="Glycosyltransferase"/>
    <property type="match status" value="1"/>
</dbReference>
<organism evidence="8">
    <name type="scientific">Gynostemma pentaphyllum</name>
    <name type="common">Jiaogulan</name>
    <name type="synonym">Sweet tea vine</name>
    <dbReference type="NCBI Taxonomy" id="182084"/>
    <lineage>
        <taxon>Eukaryota</taxon>
        <taxon>Viridiplantae</taxon>
        <taxon>Streptophyta</taxon>
        <taxon>Embryophyta</taxon>
        <taxon>Tracheophyta</taxon>
        <taxon>Spermatophyta</taxon>
        <taxon>Magnoliopsida</taxon>
        <taxon>eudicotyledons</taxon>
        <taxon>Gunneridae</taxon>
        <taxon>Pentapetalae</taxon>
        <taxon>rosids</taxon>
        <taxon>fabids</taxon>
        <taxon>Cucurbitales</taxon>
        <taxon>Cucurbitaceae</taxon>
        <taxon>Gomphogyneae</taxon>
        <taxon>Gynostemma</taxon>
    </lineage>
</organism>
<dbReference type="CDD" id="cd03784">
    <property type="entry name" value="GT1_Gtf-like"/>
    <property type="match status" value="1"/>
</dbReference>